<evidence type="ECO:0000256" key="6">
    <source>
        <dbReference type="SAM" id="Phobius"/>
    </source>
</evidence>
<feature type="transmembrane region" description="Helical" evidence="6">
    <location>
        <begin position="344"/>
        <end position="366"/>
    </location>
</feature>
<feature type="transmembrane region" description="Helical" evidence="6">
    <location>
        <begin position="12"/>
        <end position="32"/>
    </location>
</feature>
<dbReference type="PROSITE" id="PS50850">
    <property type="entry name" value="MFS"/>
    <property type="match status" value="1"/>
</dbReference>
<name>A0ABU9LIN1_9BACL</name>
<protein>
    <submittedName>
        <fullName evidence="8">MFS transporter</fullName>
    </submittedName>
</protein>
<dbReference type="PANTHER" id="PTHR23523">
    <property type="match status" value="1"/>
</dbReference>
<evidence type="ECO:0000313" key="9">
    <source>
        <dbReference type="Proteomes" id="UP001398420"/>
    </source>
</evidence>
<dbReference type="Pfam" id="PF07690">
    <property type="entry name" value="MFS_1"/>
    <property type="match status" value="1"/>
</dbReference>
<feature type="transmembrane region" description="Helical" evidence="6">
    <location>
        <begin position="378"/>
        <end position="395"/>
    </location>
</feature>
<dbReference type="Proteomes" id="UP001398420">
    <property type="component" value="Unassembled WGS sequence"/>
</dbReference>
<comment type="subcellular location">
    <subcellularLocation>
        <location evidence="1">Cell membrane</location>
        <topology evidence="1">Multi-pass membrane protein</topology>
    </subcellularLocation>
</comment>
<feature type="transmembrane region" description="Helical" evidence="6">
    <location>
        <begin position="253"/>
        <end position="277"/>
    </location>
</feature>
<feature type="transmembrane region" description="Helical" evidence="6">
    <location>
        <begin position="219"/>
        <end position="241"/>
    </location>
</feature>
<sequence>MSPTENVASKKLKWTSTTWLLVLGIVFIALTLRSPLTSVGPVIEDIRNSLHISNVVAGFITTIPLLAFAIVSPIVPKISRRITVERSLFLSMIILVVGMALRSSGVTSLLFIGTTLIGIGIAFGNVLLPSLIKLKFPFQVGLLTAIYTVAMNSSASIAAGVSYPLSTLSFGWQGSLGVWIILAIAAVFIWLPQTRNISKEEIAPTTAQKEKKQMWRYPLAWVIMISMGFQSMIFYTTAAWVPEMFKEQGMTAAQAGLMFSIMQVSQIPMTFITPILAGRLKDQRPVVAMFAVFYIVGFAGLIMGWTDYSVVWMILLGAAGGASFSMCMMFFSLRSRDSFEAADLSGFAQSLGYLIAAVGPVLYGFIHDVYHSYDAANIMYIFVVAISLTASFIAAKDRYVTND</sequence>
<feature type="transmembrane region" description="Helical" evidence="6">
    <location>
        <begin position="140"/>
        <end position="164"/>
    </location>
</feature>
<gene>
    <name evidence="8" type="ORF">AAF454_05470</name>
</gene>
<feature type="transmembrane region" description="Helical" evidence="6">
    <location>
        <begin position="109"/>
        <end position="128"/>
    </location>
</feature>
<keyword evidence="3 6" id="KW-0812">Transmembrane</keyword>
<dbReference type="SUPFAM" id="SSF103473">
    <property type="entry name" value="MFS general substrate transporter"/>
    <property type="match status" value="1"/>
</dbReference>
<feature type="transmembrane region" description="Helical" evidence="6">
    <location>
        <begin position="311"/>
        <end position="332"/>
    </location>
</feature>
<dbReference type="PANTHER" id="PTHR23523:SF2">
    <property type="entry name" value="2-NITROIMIDAZOLE TRANSPORTER"/>
    <property type="match status" value="1"/>
</dbReference>
<organism evidence="8 9">
    <name type="scientific">Kurthia gibsonii</name>
    <dbReference type="NCBI Taxonomy" id="33946"/>
    <lineage>
        <taxon>Bacteria</taxon>
        <taxon>Bacillati</taxon>
        <taxon>Bacillota</taxon>
        <taxon>Bacilli</taxon>
        <taxon>Bacillales</taxon>
        <taxon>Caryophanaceae</taxon>
        <taxon>Kurthia</taxon>
    </lineage>
</organism>
<proteinExistence type="predicted"/>
<dbReference type="InterPro" id="IPR020846">
    <property type="entry name" value="MFS_dom"/>
</dbReference>
<dbReference type="CDD" id="cd17339">
    <property type="entry name" value="MFS_NIMT_CynX_like"/>
    <property type="match status" value="1"/>
</dbReference>
<feature type="transmembrane region" description="Helical" evidence="6">
    <location>
        <begin position="52"/>
        <end position="75"/>
    </location>
</feature>
<evidence type="ECO:0000256" key="4">
    <source>
        <dbReference type="ARBA" id="ARBA00022989"/>
    </source>
</evidence>
<evidence type="ECO:0000256" key="3">
    <source>
        <dbReference type="ARBA" id="ARBA00022692"/>
    </source>
</evidence>
<feature type="transmembrane region" description="Helical" evidence="6">
    <location>
        <begin position="87"/>
        <end position="103"/>
    </location>
</feature>
<accession>A0ABU9LIN1</accession>
<dbReference type="RefSeq" id="WP_342302760.1">
    <property type="nucleotide sequence ID" value="NZ_JBCEWA010000003.1"/>
</dbReference>
<dbReference type="Gene3D" id="1.20.1250.20">
    <property type="entry name" value="MFS general substrate transporter like domains"/>
    <property type="match status" value="2"/>
</dbReference>
<keyword evidence="4 6" id="KW-1133">Transmembrane helix</keyword>
<comment type="caution">
    <text evidence="8">The sequence shown here is derived from an EMBL/GenBank/DDBJ whole genome shotgun (WGS) entry which is preliminary data.</text>
</comment>
<evidence type="ECO:0000259" key="7">
    <source>
        <dbReference type="PROSITE" id="PS50850"/>
    </source>
</evidence>
<feature type="transmembrane region" description="Helical" evidence="6">
    <location>
        <begin position="286"/>
        <end position="305"/>
    </location>
</feature>
<dbReference type="InterPro" id="IPR036259">
    <property type="entry name" value="MFS_trans_sf"/>
</dbReference>
<feature type="transmembrane region" description="Helical" evidence="6">
    <location>
        <begin position="170"/>
        <end position="191"/>
    </location>
</feature>
<keyword evidence="2" id="KW-0813">Transport</keyword>
<evidence type="ECO:0000256" key="2">
    <source>
        <dbReference type="ARBA" id="ARBA00022448"/>
    </source>
</evidence>
<dbReference type="EMBL" id="JBCEWA010000003">
    <property type="protein sequence ID" value="MEL5987860.1"/>
    <property type="molecule type" value="Genomic_DNA"/>
</dbReference>
<dbReference type="InterPro" id="IPR052524">
    <property type="entry name" value="MFS_Cyanate_Porter"/>
</dbReference>
<dbReference type="InterPro" id="IPR011701">
    <property type="entry name" value="MFS"/>
</dbReference>
<reference evidence="8 9" key="1">
    <citation type="submission" date="2024-04" db="EMBL/GenBank/DDBJ databases">
        <authorList>
            <person name="Wu Y.S."/>
            <person name="Zhang L."/>
        </authorList>
    </citation>
    <scope>NUCLEOTIDE SEQUENCE [LARGE SCALE GENOMIC DNA]</scope>
    <source>
        <strain evidence="8 9">KG-01</strain>
    </source>
</reference>
<feature type="domain" description="Major facilitator superfamily (MFS) profile" evidence="7">
    <location>
        <begin position="17"/>
        <end position="399"/>
    </location>
</feature>
<evidence type="ECO:0000313" key="8">
    <source>
        <dbReference type="EMBL" id="MEL5987860.1"/>
    </source>
</evidence>
<evidence type="ECO:0000256" key="5">
    <source>
        <dbReference type="ARBA" id="ARBA00023136"/>
    </source>
</evidence>
<evidence type="ECO:0000256" key="1">
    <source>
        <dbReference type="ARBA" id="ARBA00004651"/>
    </source>
</evidence>
<keyword evidence="9" id="KW-1185">Reference proteome</keyword>
<keyword evidence="5 6" id="KW-0472">Membrane</keyword>